<dbReference type="EMBL" id="JACCBU010000001">
    <property type="protein sequence ID" value="NYE75003.1"/>
    <property type="molecule type" value="Genomic_DNA"/>
</dbReference>
<evidence type="ECO:0000313" key="7">
    <source>
        <dbReference type="EMBL" id="NYE75003.1"/>
    </source>
</evidence>
<feature type="binding site" evidence="6">
    <location>
        <position position="221"/>
    </location>
    <ligand>
        <name>pyruvate</name>
        <dbReference type="ChEBI" id="CHEBI:15361"/>
    </ligand>
</feature>
<sequence length="319" mass="33190">MNGGTTMIGDPRLRLHGVIPPLVTPLTDQGDVDARSLARLIGYVLAAGSTGVFVLGSSGEGTSLSDDQRARVLDVARSETAGAATLLAGTLEPSTNRVADLVRQAMKFSVDGLVITAPFYIPPHRNEIDRHFRRLAEMAGQTPVFGYDIPSRVKLKLDGELILELAADGVLAGVKDSSGAELSLRSLVNGRSDRGLDGFSIMTGSEVTVDTAMQLGVDGAVPGLGNVDPAGYVRILALVEAGDLAGARAEQDRLIKLFDIIKAGDRSRVGGASAALGAFKAAVWLLGVIDCPRLAEPAIGLNDAEIAGIRGRMEAAGLL</sequence>
<dbReference type="Proteomes" id="UP000569914">
    <property type="component" value="Unassembled WGS sequence"/>
</dbReference>
<evidence type="ECO:0000256" key="3">
    <source>
        <dbReference type="ARBA" id="ARBA00023270"/>
    </source>
</evidence>
<dbReference type="CDD" id="cd00408">
    <property type="entry name" value="DHDPS-like"/>
    <property type="match status" value="1"/>
</dbReference>
<dbReference type="PROSITE" id="PS00666">
    <property type="entry name" value="DHDPS_2"/>
    <property type="match status" value="1"/>
</dbReference>
<dbReference type="PANTHER" id="PTHR12128:SF66">
    <property type="entry name" value="4-HYDROXY-2-OXOGLUTARATE ALDOLASE, MITOCHONDRIAL"/>
    <property type="match status" value="1"/>
</dbReference>
<protein>
    <submittedName>
        <fullName evidence="7">4-hydroxy-tetrahydrodipicolinate synthase</fullName>
        <ecNumber evidence="7">4.3.3.7</ecNumber>
    </submittedName>
</protein>
<accession>A0A7Y9IDM3</accession>
<dbReference type="InterPro" id="IPR020625">
    <property type="entry name" value="Schiff_base-form_aldolases_AS"/>
</dbReference>
<reference evidence="7 8" key="1">
    <citation type="submission" date="2020-07" db="EMBL/GenBank/DDBJ databases">
        <title>Sequencing the genomes of 1000 actinobacteria strains.</title>
        <authorList>
            <person name="Klenk H.-P."/>
        </authorList>
    </citation>
    <scope>NUCLEOTIDE SEQUENCE [LARGE SCALE GENOMIC DNA]</scope>
    <source>
        <strain evidence="7 8">DSM 22083</strain>
    </source>
</reference>
<dbReference type="PANTHER" id="PTHR12128">
    <property type="entry name" value="DIHYDRODIPICOLINATE SYNTHASE"/>
    <property type="match status" value="1"/>
</dbReference>
<dbReference type="Pfam" id="PF00701">
    <property type="entry name" value="DHDPS"/>
    <property type="match status" value="1"/>
</dbReference>
<dbReference type="InterPro" id="IPR002220">
    <property type="entry name" value="DapA-like"/>
</dbReference>
<dbReference type="SUPFAM" id="SSF51569">
    <property type="entry name" value="Aldolase"/>
    <property type="match status" value="1"/>
</dbReference>
<comment type="caution">
    <text evidence="7">The sequence shown here is derived from an EMBL/GenBank/DDBJ whole genome shotgun (WGS) entry which is preliminary data.</text>
</comment>
<feature type="active site" description="Proton donor/acceptor" evidence="5">
    <location>
        <position position="147"/>
    </location>
</feature>
<evidence type="ECO:0000256" key="1">
    <source>
        <dbReference type="ARBA" id="ARBA00007592"/>
    </source>
</evidence>
<dbReference type="RefSeq" id="WP_246322463.1">
    <property type="nucleotide sequence ID" value="NZ_JACCBU010000001.1"/>
</dbReference>
<keyword evidence="2 4" id="KW-0456">Lyase</keyword>
<proteinExistence type="inferred from homology"/>
<dbReference type="PRINTS" id="PR00146">
    <property type="entry name" value="DHPICSNTHASE"/>
</dbReference>
<keyword evidence="3" id="KW-0704">Schiff base</keyword>
<evidence type="ECO:0000256" key="5">
    <source>
        <dbReference type="PIRSR" id="PIRSR001365-1"/>
    </source>
</evidence>
<dbReference type="InterPro" id="IPR013785">
    <property type="entry name" value="Aldolase_TIM"/>
</dbReference>
<organism evidence="7 8">
    <name type="scientific">Microlunatus parietis</name>
    <dbReference type="NCBI Taxonomy" id="682979"/>
    <lineage>
        <taxon>Bacteria</taxon>
        <taxon>Bacillati</taxon>
        <taxon>Actinomycetota</taxon>
        <taxon>Actinomycetes</taxon>
        <taxon>Propionibacteriales</taxon>
        <taxon>Propionibacteriaceae</taxon>
        <taxon>Microlunatus</taxon>
    </lineage>
</organism>
<dbReference type="GO" id="GO:0044281">
    <property type="term" value="P:small molecule metabolic process"/>
    <property type="evidence" value="ECO:0007669"/>
    <property type="project" value="UniProtKB-ARBA"/>
</dbReference>
<dbReference type="GO" id="GO:0008840">
    <property type="term" value="F:4-hydroxy-tetrahydrodipicolinate synthase activity"/>
    <property type="evidence" value="ECO:0007669"/>
    <property type="project" value="UniProtKB-EC"/>
</dbReference>
<evidence type="ECO:0000256" key="4">
    <source>
        <dbReference type="PIRNR" id="PIRNR001365"/>
    </source>
</evidence>
<gene>
    <name evidence="7" type="ORF">BKA15_006332</name>
</gene>
<dbReference type="EC" id="4.3.3.7" evidence="7"/>
<dbReference type="AlphaFoldDB" id="A0A7Y9IDM3"/>
<dbReference type="PIRSF" id="PIRSF001365">
    <property type="entry name" value="DHDPS"/>
    <property type="match status" value="1"/>
</dbReference>
<evidence type="ECO:0000256" key="2">
    <source>
        <dbReference type="ARBA" id="ARBA00023239"/>
    </source>
</evidence>
<evidence type="ECO:0000313" key="8">
    <source>
        <dbReference type="Proteomes" id="UP000569914"/>
    </source>
</evidence>
<keyword evidence="8" id="KW-1185">Reference proteome</keyword>
<evidence type="ECO:0000256" key="6">
    <source>
        <dbReference type="PIRSR" id="PIRSR001365-2"/>
    </source>
</evidence>
<comment type="similarity">
    <text evidence="1 4">Belongs to the DapA family.</text>
</comment>
<dbReference type="Gene3D" id="3.20.20.70">
    <property type="entry name" value="Aldolase class I"/>
    <property type="match status" value="1"/>
</dbReference>
<feature type="active site" description="Schiff-base intermediate with substrate" evidence="5">
    <location>
        <position position="175"/>
    </location>
</feature>
<dbReference type="SMART" id="SM01130">
    <property type="entry name" value="DHDPS"/>
    <property type="match status" value="1"/>
</dbReference>
<name>A0A7Y9IDM3_9ACTN</name>